<comment type="caution">
    <text evidence="3">The sequence shown here is derived from an EMBL/GenBank/DDBJ whole genome shotgun (WGS) entry which is preliminary data.</text>
</comment>
<evidence type="ECO:0000313" key="4">
    <source>
        <dbReference type="Proteomes" id="UP001620645"/>
    </source>
</evidence>
<keyword evidence="2" id="KW-0472">Membrane</keyword>
<dbReference type="AlphaFoldDB" id="A0ABD2I9X2"/>
<keyword evidence="2" id="KW-1133">Transmembrane helix</keyword>
<organism evidence="3 4">
    <name type="scientific">Heterodera schachtii</name>
    <name type="common">Sugarbeet cyst nematode worm</name>
    <name type="synonym">Tylenchus schachtii</name>
    <dbReference type="NCBI Taxonomy" id="97005"/>
    <lineage>
        <taxon>Eukaryota</taxon>
        <taxon>Metazoa</taxon>
        <taxon>Ecdysozoa</taxon>
        <taxon>Nematoda</taxon>
        <taxon>Chromadorea</taxon>
        <taxon>Rhabditida</taxon>
        <taxon>Tylenchina</taxon>
        <taxon>Tylenchomorpha</taxon>
        <taxon>Tylenchoidea</taxon>
        <taxon>Heteroderidae</taxon>
        <taxon>Heteroderinae</taxon>
        <taxon>Heterodera</taxon>
    </lineage>
</organism>
<accession>A0ABD2I9X2</accession>
<keyword evidence="2" id="KW-0812">Transmembrane</keyword>
<dbReference type="EMBL" id="JBICCN010000341">
    <property type="protein sequence ID" value="KAL3076071.1"/>
    <property type="molecule type" value="Genomic_DNA"/>
</dbReference>
<protein>
    <submittedName>
        <fullName evidence="3">Uncharacterized protein</fullName>
    </submittedName>
</protein>
<keyword evidence="4" id="KW-1185">Reference proteome</keyword>
<reference evidence="3 4" key="1">
    <citation type="submission" date="2024-10" db="EMBL/GenBank/DDBJ databases">
        <authorList>
            <person name="Kim D."/>
        </authorList>
    </citation>
    <scope>NUCLEOTIDE SEQUENCE [LARGE SCALE GENOMIC DNA]</scope>
    <source>
        <strain evidence="3">Taebaek</strain>
    </source>
</reference>
<evidence type="ECO:0000256" key="1">
    <source>
        <dbReference type="SAM" id="MobiDB-lite"/>
    </source>
</evidence>
<feature type="transmembrane region" description="Helical" evidence="2">
    <location>
        <begin position="196"/>
        <end position="215"/>
    </location>
</feature>
<evidence type="ECO:0000256" key="2">
    <source>
        <dbReference type="SAM" id="Phobius"/>
    </source>
</evidence>
<proteinExistence type="predicted"/>
<sequence length="216" mass="23684">MANDNVACQAAKYVLENETNLTNIQCSCDYGETDMSNAQFELPPLQKGLMCKMGELDMEGYGETKKGMCLDEDQHCFMAICSKGNEHYKTVWGCTPVASKAFISAKIGDVDNAKVNCLFLFGRKGLDFSNENFTEQMMTTTTTKTSPKRKTKTATTTTTSTTTVTTIGMEKQTTNPEESQTTSADEVNSAICAKFAMLWVELIMLIIGVPAAVHLN</sequence>
<name>A0ABD2I9X2_HETSC</name>
<feature type="region of interest" description="Disordered" evidence="1">
    <location>
        <begin position="139"/>
        <end position="162"/>
    </location>
</feature>
<dbReference type="Proteomes" id="UP001620645">
    <property type="component" value="Unassembled WGS sequence"/>
</dbReference>
<feature type="compositionally biased region" description="Low complexity" evidence="1">
    <location>
        <begin position="153"/>
        <end position="162"/>
    </location>
</feature>
<gene>
    <name evidence="3" type="ORF">niasHS_011734</name>
</gene>
<evidence type="ECO:0000313" key="3">
    <source>
        <dbReference type="EMBL" id="KAL3076071.1"/>
    </source>
</evidence>